<feature type="non-terminal residue" evidence="1">
    <location>
        <position position="1"/>
    </location>
</feature>
<keyword evidence="2" id="KW-1185">Reference proteome</keyword>
<comment type="caution">
    <text evidence="1">The sequence shown here is derived from an EMBL/GenBank/DDBJ whole genome shotgun (WGS) entry which is preliminary data.</text>
</comment>
<reference evidence="1" key="2">
    <citation type="journal article" date="2023" name="Plants (Basel)">
        <title>Annotation of the Turnera subulata (Passifloraceae) Draft Genome Reveals the S-Locus Evolved after the Divergence of Turneroideae from Passifloroideae in a Stepwise Manner.</title>
        <authorList>
            <person name="Henning P.M."/>
            <person name="Roalson E.H."/>
            <person name="Mir W."/>
            <person name="McCubbin A.G."/>
            <person name="Shore J.S."/>
        </authorList>
    </citation>
    <scope>NUCLEOTIDE SEQUENCE</scope>
    <source>
        <strain evidence="1">F60SS</strain>
    </source>
</reference>
<reference evidence="1" key="1">
    <citation type="submission" date="2022-02" db="EMBL/GenBank/DDBJ databases">
        <authorList>
            <person name="Henning P.M."/>
            <person name="McCubbin A.G."/>
            <person name="Shore J.S."/>
        </authorList>
    </citation>
    <scope>NUCLEOTIDE SEQUENCE</scope>
    <source>
        <strain evidence="1">F60SS</strain>
        <tissue evidence="1">Leaves</tissue>
    </source>
</reference>
<dbReference type="EMBL" id="JAKUCV010007086">
    <property type="protein sequence ID" value="KAJ4824819.1"/>
    <property type="molecule type" value="Genomic_DNA"/>
</dbReference>
<protein>
    <submittedName>
        <fullName evidence="1">Uncharacterized protein</fullName>
    </submittedName>
</protein>
<gene>
    <name evidence="1" type="ORF">Tsubulata_049567</name>
</gene>
<dbReference type="AlphaFoldDB" id="A0A9Q0J1G6"/>
<evidence type="ECO:0000313" key="1">
    <source>
        <dbReference type="EMBL" id="KAJ4824819.1"/>
    </source>
</evidence>
<organism evidence="1 2">
    <name type="scientific">Turnera subulata</name>
    <dbReference type="NCBI Taxonomy" id="218843"/>
    <lineage>
        <taxon>Eukaryota</taxon>
        <taxon>Viridiplantae</taxon>
        <taxon>Streptophyta</taxon>
        <taxon>Embryophyta</taxon>
        <taxon>Tracheophyta</taxon>
        <taxon>Spermatophyta</taxon>
        <taxon>Magnoliopsida</taxon>
        <taxon>eudicotyledons</taxon>
        <taxon>Gunneridae</taxon>
        <taxon>Pentapetalae</taxon>
        <taxon>rosids</taxon>
        <taxon>fabids</taxon>
        <taxon>Malpighiales</taxon>
        <taxon>Passifloraceae</taxon>
        <taxon>Turnera</taxon>
    </lineage>
</organism>
<proteinExistence type="predicted"/>
<evidence type="ECO:0000313" key="2">
    <source>
        <dbReference type="Proteomes" id="UP001141552"/>
    </source>
</evidence>
<sequence length="110" mass="12358">MWGKEAVKAATAILVSKATESMAVSLFTVRINMLVEIQSKRDNKDNAVLEQIENLKDERAKKQSELLLKACEKHGASLQGDQSLLCDVCGEIIKNRYFIVTHCHCWQASH</sequence>
<dbReference type="Proteomes" id="UP001141552">
    <property type="component" value="Unassembled WGS sequence"/>
</dbReference>
<name>A0A9Q0J1G6_9ROSI</name>
<accession>A0A9Q0J1G6</accession>